<dbReference type="InterPro" id="IPR000073">
    <property type="entry name" value="AB_hydrolase_1"/>
</dbReference>
<dbReference type="SUPFAM" id="SSF53474">
    <property type="entry name" value="alpha/beta-Hydrolases"/>
    <property type="match status" value="1"/>
</dbReference>
<dbReference type="OrthoDB" id="9112061at2"/>
<keyword evidence="3" id="KW-1185">Reference proteome</keyword>
<evidence type="ECO:0000313" key="2">
    <source>
        <dbReference type="EMBL" id="AZI44396.1"/>
    </source>
</evidence>
<sequence length="280" mass="30443">MTAPRTPVLFIHGLWLHHSSWQPWLDLFRSRGYEPVAPGWPDEPGTIEEARAQPEQVANQSLKTVVEYFREVAASLPSKPILVGHSFGGLIAEKLLGEDVGIAGVAIDPAQIKGVLPLPLAELRSGLPALGNPANISRAVALTSKEFKFSFGNALEQSESDALFERWTIPSPARPLFEVAIANFNPHAESKVNTHNDGRGPLLLISGTADHTAPDVATRAAFRLYRDSLAVTNLETFEGRGHALVIDHGWQDVAERVLSWLEEQHLGPSSPSPRLVVGTD</sequence>
<dbReference type="PANTHER" id="PTHR43798">
    <property type="entry name" value="MONOACYLGLYCEROL LIPASE"/>
    <property type="match status" value="1"/>
</dbReference>
<organism evidence="2 3">
    <name type="scientific">Deinococcus psychrotolerans</name>
    <dbReference type="NCBI Taxonomy" id="2489213"/>
    <lineage>
        <taxon>Bacteria</taxon>
        <taxon>Thermotogati</taxon>
        <taxon>Deinococcota</taxon>
        <taxon>Deinococci</taxon>
        <taxon>Deinococcales</taxon>
        <taxon>Deinococcaceae</taxon>
        <taxon>Deinococcus</taxon>
    </lineage>
</organism>
<gene>
    <name evidence="2" type="ORF">EHF33_16090</name>
</gene>
<dbReference type="InterPro" id="IPR029058">
    <property type="entry name" value="AB_hydrolase_fold"/>
</dbReference>
<dbReference type="AlphaFoldDB" id="A0A3G8YT20"/>
<dbReference type="Gene3D" id="3.40.50.1820">
    <property type="entry name" value="alpha/beta hydrolase"/>
    <property type="match status" value="1"/>
</dbReference>
<dbReference type="RefSeq" id="WP_124873990.1">
    <property type="nucleotide sequence ID" value="NZ_CP034184.1"/>
</dbReference>
<proteinExistence type="predicted"/>
<reference evidence="2 3" key="1">
    <citation type="submission" date="2018-11" db="EMBL/GenBank/DDBJ databases">
        <title>Deinococcus shelandsis sp. nov., isolated from South Shetland Islands soil of Antarctica.</title>
        <authorList>
            <person name="Tian J."/>
        </authorList>
    </citation>
    <scope>NUCLEOTIDE SEQUENCE [LARGE SCALE GENOMIC DNA]</scope>
    <source>
        <strain evidence="2 3">S14-83T</strain>
    </source>
</reference>
<dbReference type="Proteomes" id="UP000276417">
    <property type="component" value="Chromosome 2"/>
</dbReference>
<dbReference type="EMBL" id="CP034184">
    <property type="protein sequence ID" value="AZI44396.1"/>
    <property type="molecule type" value="Genomic_DNA"/>
</dbReference>
<dbReference type="GO" id="GO:0016787">
    <property type="term" value="F:hydrolase activity"/>
    <property type="evidence" value="ECO:0007669"/>
    <property type="project" value="UniProtKB-KW"/>
</dbReference>
<dbReference type="Pfam" id="PF12697">
    <property type="entry name" value="Abhydrolase_6"/>
    <property type="match status" value="1"/>
</dbReference>
<name>A0A3G8YT20_9DEIO</name>
<accession>A0A3G8YT20</accession>
<dbReference type="InterPro" id="IPR050266">
    <property type="entry name" value="AB_hydrolase_sf"/>
</dbReference>
<protein>
    <submittedName>
        <fullName evidence="2">Alpha/beta hydrolase</fullName>
    </submittedName>
</protein>
<dbReference type="KEGG" id="dph:EHF33_16090"/>
<feature type="domain" description="AB hydrolase-1" evidence="1">
    <location>
        <begin position="8"/>
        <end position="255"/>
    </location>
</feature>
<keyword evidence="2" id="KW-0378">Hydrolase</keyword>
<evidence type="ECO:0000259" key="1">
    <source>
        <dbReference type="Pfam" id="PF12697"/>
    </source>
</evidence>
<evidence type="ECO:0000313" key="3">
    <source>
        <dbReference type="Proteomes" id="UP000276417"/>
    </source>
</evidence>